<keyword evidence="2" id="KW-1185">Reference proteome</keyword>
<accession>A0A1B9E8Y0</accession>
<organism evidence="1 2">
    <name type="scientific">Flavobacterium crassostreae</name>
    <dbReference type="NCBI Taxonomy" id="1763534"/>
    <lineage>
        <taxon>Bacteria</taxon>
        <taxon>Pseudomonadati</taxon>
        <taxon>Bacteroidota</taxon>
        <taxon>Flavobacteriia</taxon>
        <taxon>Flavobacteriales</taxon>
        <taxon>Flavobacteriaceae</taxon>
        <taxon>Flavobacterium</taxon>
    </lineage>
</organism>
<name>A0A1B9E8Y0_9FLAO</name>
<evidence type="ECO:0000313" key="2">
    <source>
        <dbReference type="Proteomes" id="UP000093510"/>
    </source>
</evidence>
<sequence>MPYAKAPVRLYAISLGRQKSALKDAAPILHAKKNKNPKSRQILYHYLKNISIFGIEYPHNTIRPI</sequence>
<dbReference type="Proteomes" id="UP000093510">
    <property type="component" value="Unassembled WGS sequence"/>
</dbReference>
<gene>
    <name evidence="1" type="ORF">LPBF_02260</name>
</gene>
<protein>
    <submittedName>
        <fullName evidence="1">Uncharacterized protein</fullName>
    </submittedName>
</protein>
<proteinExistence type="predicted"/>
<dbReference type="EMBL" id="LVEP01000011">
    <property type="protein sequence ID" value="OCB78371.1"/>
    <property type="molecule type" value="Genomic_DNA"/>
</dbReference>
<reference evidence="1 2" key="1">
    <citation type="submission" date="2016-03" db="EMBL/GenBank/DDBJ databases">
        <authorList>
            <person name="Ploux O."/>
        </authorList>
    </citation>
    <scope>NUCLEOTIDE SEQUENCE [LARGE SCALE GENOMIC DNA]</scope>
    <source>
        <strain evidence="1 2">LPB0076</strain>
    </source>
</reference>
<dbReference type="AlphaFoldDB" id="A0A1B9E8Y0"/>
<comment type="caution">
    <text evidence="1">The sequence shown here is derived from an EMBL/GenBank/DDBJ whole genome shotgun (WGS) entry which is preliminary data.</text>
</comment>
<evidence type="ECO:0000313" key="1">
    <source>
        <dbReference type="EMBL" id="OCB78371.1"/>
    </source>
</evidence>